<protein>
    <recommendedName>
        <fullName evidence="5 6">o-succinylbenzoate synthase</fullName>
        <ecNumber evidence="5 6">4.2.1.113</ecNumber>
    </recommendedName>
</protein>
<dbReference type="SFLD" id="SFLDS00001">
    <property type="entry name" value="Enolase"/>
    <property type="match status" value="1"/>
</dbReference>
<dbReference type="SFLD" id="SFLDF00009">
    <property type="entry name" value="o-succinylbenzoate_synthase"/>
    <property type="match status" value="1"/>
</dbReference>
<dbReference type="Gene3D" id="3.20.20.120">
    <property type="entry name" value="Enolase-like C-terminal domain"/>
    <property type="match status" value="1"/>
</dbReference>
<dbReference type="Gene3D" id="3.30.390.10">
    <property type="entry name" value="Enolase-like, N-terminal domain"/>
    <property type="match status" value="1"/>
</dbReference>
<dbReference type="SUPFAM" id="SSF51604">
    <property type="entry name" value="Enolase C-terminal domain-like"/>
    <property type="match status" value="1"/>
</dbReference>
<gene>
    <name evidence="8" type="primary">menC</name>
    <name evidence="8" type="ORF">GCM10011389_12120</name>
</gene>
<dbReference type="EMBL" id="BMIN01000004">
    <property type="protein sequence ID" value="GGD06177.1"/>
    <property type="molecule type" value="Genomic_DNA"/>
</dbReference>
<dbReference type="Pfam" id="PF02746">
    <property type="entry name" value="MR_MLE_N"/>
    <property type="match status" value="1"/>
</dbReference>
<feature type="domain" description="Mandelate racemase/muconate lactonizing enzyme C-terminal" evidence="7">
    <location>
        <begin position="140"/>
        <end position="232"/>
    </location>
</feature>
<evidence type="ECO:0000313" key="9">
    <source>
        <dbReference type="Proteomes" id="UP000642571"/>
    </source>
</evidence>
<dbReference type="InterPro" id="IPR029017">
    <property type="entry name" value="Enolase-like_N"/>
</dbReference>
<evidence type="ECO:0000256" key="5">
    <source>
        <dbReference type="ARBA" id="ARBA00029491"/>
    </source>
</evidence>
<dbReference type="EC" id="4.2.1.113" evidence="5 6"/>
<comment type="caution">
    <text evidence="8">The sequence shown here is derived from an EMBL/GenBank/DDBJ whole genome shotgun (WGS) entry which is preliminary data.</text>
</comment>
<evidence type="ECO:0000259" key="7">
    <source>
        <dbReference type="SMART" id="SM00922"/>
    </source>
</evidence>
<reference evidence="9" key="1">
    <citation type="journal article" date="2019" name="Int. J. Syst. Evol. Microbiol.">
        <title>The Global Catalogue of Microorganisms (GCM) 10K type strain sequencing project: providing services to taxonomists for standard genome sequencing and annotation.</title>
        <authorList>
            <consortium name="The Broad Institute Genomics Platform"/>
            <consortium name="The Broad Institute Genome Sequencing Center for Infectious Disease"/>
            <person name="Wu L."/>
            <person name="Ma J."/>
        </authorList>
    </citation>
    <scope>NUCLEOTIDE SEQUENCE [LARGE SCALE GENOMIC DNA]</scope>
    <source>
        <strain evidence="9">CGMCC 1.15353</strain>
    </source>
</reference>
<name>A0ABQ1PXF3_9BACI</name>
<organism evidence="8 9">
    <name type="scientific">Pontibacillus salipaludis</name>
    <dbReference type="NCBI Taxonomy" id="1697394"/>
    <lineage>
        <taxon>Bacteria</taxon>
        <taxon>Bacillati</taxon>
        <taxon>Bacillota</taxon>
        <taxon>Bacilli</taxon>
        <taxon>Bacillales</taxon>
        <taxon>Bacillaceae</taxon>
        <taxon>Pontibacillus</taxon>
    </lineage>
</organism>
<evidence type="ECO:0000256" key="3">
    <source>
        <dbReference type="ARBA" id="ARBA00022842"/>
    </source>
</evidence>
<dbReference type="InterPro" id="IPR036849">
    <property type="entry name" value="Enolase-like_C_sf"/>
</dbReference>
<dbReference type="PANTHER" id="PTHR48073">
    <property type="entry name" value="O-SUCCINYLBENZOATE SYNTHASE-RELATED"/>
    <property type="match status" value="1"/>
</dbReference>
<dbReference type="InterPro" id="IPR029065">
    <property type="entry name" value="Enolase_C-like"/>
</dbReference>
<evidence type="ECO:0000256" key="4">
    <source>
        <dbReference type="ARBA" id="ARBA00023239"/>
    </source>
</evidence>
<dbReference type="CDD" id="cd03317">
    <property type="entry name" value="NAAAR"/>
    <property type="match status" value="1"/>
</dbReference>
<dbReference type="SFLD" id="SFLDG00180">
    <property type="entry name" value="muconate_cycloisomerase"/>
    <property type="match status" value="1"/>
</dbReference>
<accession>A0ABQ1PXF3</accession>
<evidence type="ECO:0000256" key="2">
    <source>
        <dbReference type="ARBA" id="ARBA00022723"/>
    </source>
</evidence>
<evidence type="ECO:0000256" key="1">
    <source>
        <dbReference type="ARBA" id="ARBA00001968"/>
    </source>
</evidence>
<dbReference type="PANTHER" id="PTHR48073:SF5">
    <property type="entry name" value="O-SUCCINYLBENZOATE SYNTHASE"/>
    <property type="match status" value="1"/>
</dbReference>
<keyword evidence="3" id="KW-0460">Magnesium</keyword>
<proteinExistence type="predicted"/>
<evidence type="ECO:0000256" key="6">
    <source>
        <dbReference type="NCBIfam" id="TIGR01928"/>
    </source>
</evidence>
<dbReference type="NCBIfam" id="TIGR01928">
    <property type="entry name" value="menC_lowGC_arch"/>
    <property type="match status" value="1"/>
</dbReference>
<keyword evidence="4" id="KW-0456">Lyase</keyword>
<dbReference type="RefSeq" id="WP_188651877.1">
    <property type="nucleotide sequence ID" value="NZ_BMIN01000004.1"/>
</dbReference>
<dbReference type="InterPro" id="IPR013341">
    <property type="entry name" value="Mandelate_racemase_N_dom"/>
</dbReference>
<sequence length="367" mass="40993">MNLTSVKLHRYKMDLVTPFTTHAGTVKQREGILVEAIDSSGRSGWGEGVAFSTPFYTAETVETSWIMMKNHFLPMLQESLIHHPADLPKIVEKEQGHQMAKAALEGAVWDLYAKQQNQSLASLIGGAQHSIPVGVVVSLSENLGELVPYYESQGYKRVKVKVRKGYEREDIEAVKRLSSNISVMFDGNGAYGEEDLEHLASLDDLGLLMIEQPFVSGDFYLHRELQQRMDTPICLDESIESYHDAYQAIQLGSCKTMNIKISRVGGLTEALNIYDLCVASGVDVWCGGMLETGISRAHNIAFASLPNMTIPGDISASKRYWHEDVITPEVELQDGRVEVPRHTPGIGYEVNRQQVNRITQETYIYLL</sequence>
<dbReference type="SMART" id="SM00922">
    <property type="entry name" value="MR_MLE"/>
    <property type="match status" value="1"/>
</dbReference>
<evidence type="ECO:0000313" key="8">
    <source>
        <dbReference type="EMBL" id="GGD06177.1"/>
    </source>
</evidence>
<dbReference type="InterPro" id="IPR013342">
    <property type="entry name" value="Mandelate_racemase_C"/>
</dbReference>
<dbReference type="InterPro" id="IPR010197">
    <property type="entry name" value="OSBS/NAAAR"/>
</dbReference>
<keyword evidence="2" id="KW-0479">Metal-binding</keyword>
<keyword evidence="9" id="KW-1185">Reference proteome</keyword>
<comment type="cofactor">
    <cofactor evidence="1">
        <name>a divalent metal cation</name>
        <dbReference type="ChEBI" id="CHEBI:60240"/>
    </cofactor>
</comment>
<dbReference type="Proteomes" id="UP000642571">
    <property type="component" value="Unassembled WGS sequence"/>
</dbReference>
<dbReference type="SUPFAM" id="SSF54826">
    <property type="entry name" value="Enolase N-terminal domain-like"/>
    <property type="match status" value="1"/>
</dbReference>
<dbReference type="Pfam" id="PF13378">
    <property type="entry name" value="MR_MLE_C"/>
    <property type="match status" value="1"/>
</dbReference>